<dbReference type="InParanoid" id="A0A5E4FS01"/>
<sequence length="264" mass="28989">MVVAKKARESSAQVKGSTSAQTDGLKVDKLRSAGDVSVSNLLKTNFLSSLFACPKLVDHLRQARNLGTFSSLSLEKQNDAVTDLLQKGLEQLEKKNADLTGMLSAEQTRHKTEMSVLNKDMSLLKSSLGLKDSQLDSSTTALHEREEAYPRLKYEFANMTHSYDKLIAKCNAYREAAKGSKFEAVVGTYKLGYLDCKSGVAPCHSIEDEDVELFCPEMPRAQDELINTVDMEAMEEQVVEENEAKEGAIDEVEANAIEQVAAAS</sequence>
<feature type="region of interest" description="Disordered" evidence="1">
    <location>
        <begin position="1"/>
        <end position="21"/>
    </location>
</feature>
<evidence type="ECO:0000313" key="3">
    <source>
        <dbReference type="Proteomes" id="UP000327085"/>
    </source>
</evidence>
<organism evidence="2 3">
    <name type="scientific">Prunus dulcis</name>
    <name type="common">Almond</name>
    <name type="synonym">Amygdalus dulcis</name>
    <dbReference type="NCBI Taxonomy" id="3755"/>
    <lineage>
        <taxon>Eukaryota</taxon>
        <taxon>Viridiplantae</taxon>
        <taxon>Streptophyta</taxon>
        <taxon>Embryophyta</taxon>
        <taxon>Tracheophyta</taxon>
        <taxon>Spermatophyta</taxon>
        <taxon>Magnoliopsida</taxon>
        <taxon>eudicotyledons</taxon>
        <taxon>Gunneridae</taxon>
        <taxon>Pentapetalae</taxon>
        <taxon>rosids</taxon>
        <taxon>fabids</taxon>
        <taxon>Rosales</taxon>
        <taxon>Rosaceae</taxon>
        <taxon>Amygdaloideae</taxon>
        <taxon>Amygdaleae</taxon>
        <taxon>Prunus</taxon>
    </lineage>
</organism>
<proteinExistence type="predicted"/>
<dbReference type="EMBL" id="CABIKO010000184">
    <property type="protein sequence ID" value="VVA30243.1"/>
    <property type="molecule type" value="Genomic_DNA"/>
</dbReference>
<dbReference type="AlphaFoldDB" id="A0A5E4FS01"/>
<gene>
    <name evidence="2" type="ORF">ALMOND_2B006085</name>
</gene>
<name>A0A5E4FS01_PRUDU</name>
<protein>
    <submittedName>
        <fullName evidence="2">PREDICTED: LOC110760952 partial</fullName>
    </submittedName>
</protein>
<accession>A0A5E4FS01</accession>
<evidence type="ECO:0000313" key="2">
    <source>
        <dbReference type="EMBL" id="VVA30243.1"/>
    </source>
</evidence>
<reference evidence="3" key="1">
    <citation type="journal article" date="2020" name="Plant J.">
        <title>Transposons played a major role in the diversification between the closely related almond and peach genomes: results from the almond genome sequence.</title>
        <authorList>
            <person name="Alioto T."/>
            <person name="Alexiou K.G."/>
            <person name="Bardil A."/>
            <person name="Barteri F."/>
            <person name="Castanera R."/>
            <person name="Cruz F."/>
            <person name="Dhingra A."/>
            <person name="Duval H."/>
            <person name="Fernandez I Marti A."/>
            <person name="Frias L."/>
            <person name="Galan B."/>
            <person name="Garcia J.L."/>
            <person name="Howad W."/>
            <person name="Gomez-Garrido J."/>
            <person name="Gut M."/>
            <person name="Julca I."/>
            <person name="Morata J."/>
            <person name="Puigdomenech P."/>
            <person name="Ribeca P."/>
            <person name="Rubio Cabetas M.J."/>
            <person name="Vlasova A."/>
            <person name="Wirthensohn M."/>
            <person name="Garcia-Mas J."/>
            <person name="Gabaldon T."/>
            <person name="Casacuberta J.M."/>
            <person name="Arus P."/>
        </authorList>
    </citation>
    <scope>NUCLEOTIDE SEQUENCE [LARGE SCALE GENOMIC DNA]</scope>
    <source>
        <strain evidence="3">cv. Texas</strain>
    </source>
</reference>
<dbReference type="Proteomes" id="UP000327085">
    <property type="component" value="Chromosome 8"/>
</dbReference>
<feature type="compositionally biased region" description="Polar residues" evidence="1">
    <location>
        <begin position="10"/>
        <end position="21"/>
    </location>
</feature>
<dbReference type="Gramene" id="VVA30243">
    <property type="protein sequence ID" value="VVA30243"/>
    <property type="gene ID" value="Prudul26B006085"/>
</dbReference>
<evidence type="ECO:0000256" key="1">
    <source>
        <dbReference type="SAM" id="MobiDB-lite"/>
    </source>
</evidence>